<evidence type="ECO:0000313" key="4">
    <source>
        <dbReference type="Proteomes" id="UP000053789"/>
    </source>
</evidence>
<dbReference type="GO" id="GO:0048471">
    <property type="term" value="C:perinuclear region of cytoplasm"/>
    <property type="evidence" value="ECO:0007669"/>
    <property type="project" value="TreeGrafter"/>
</dbReference>
<feature type="compositionally biased region" description="Low complexity" evidence="1">
    <location>
        <begin position="351"/>
        <end position="365"/>
    </location>
</feature>
<feature type="compositionally biased region" description="Basic and acidic residues" evidence="1">
    <location>
        <begin position="394"/>
        <end position="406"/>
    </location>
</feature>
<dbReference type="InterPro" id="IPR006569">
    <property type="entry name" value="CID_dom"/>
</dbReference>
<organism evidence="3 4">
    <name type="scientific">Cladophialophora bantiana (strain ATCC 10958 / CBS 173.52 / CDC B-1940 / NIH 8579)</name>
    <name type="common">Xylohypha bantiana</name>
    <dbReference type="NCBI Taxonomy" id="1442370"/>
    <lineage>
        <taxon>Eukaryota</taxon>
        <taxon>Fungi</taxon>
        <taxon>Dikarya</taxon>
        <taxon>Ascomycota</taxon>
        <taxon>Pezizomycotina</taxon>
        <taxon>Eurotiomycetes</taxon>
        <taxon>Chaetothyriomycetidae</taxon>
        <taxon>Chaetothyriales</taxon>
        <taxon>Herpotrichiellaceae</taxon>
        <taxon>Cladophialophora</taxon>
    </lineage>
</organism>
<reference evidence="3" key="1">
    <citation type="submission" date="2015-01" db="EMBL/GenBank/DDBJ databases">
        <title>The Genome Sequence of Cladophialophora bantiana CBS 173.52.</title>
        <authorList>
            <consortium name="The Broad Institute Genomics Platform"/>
            <person name="Cuomo C."/>
            <person name="de Hoog S."/>
            <person name="Gorbushina A."/>
            <person name="Stielow B."/>
            <person name="Teixiera M."/>
            <person name="Abouelleil A."/>
            <person name="Chapman S.B."/>
            <person name="Priest M."/>
            <person name="Young S.K."/>
            <person name="Wortman J."/>
            <person name="Nusbaum C."/>
            <person name="Birren B."/>
        </authorList>
    </citation>
    <scope>NUCLEOTIDE SEQUENCE [LARGE SCALE GENOMIC DNA]</scope>
    <source>
        <strain evidence="3">CBS 173.52</strain>
    </source>
</reference>
<proteinExistence type="predicted"/>
<dbReference type="Pfam" id="PF04818">
    <property type="entry name" value="CID"/>
    <property type="match status" value="1"/>
</dbReference>
<dbReference type="HOGENOM" id="CLU_021915_1_0_1"/>
<protein>
    <recommendedName>
        <fullName evidence="2">CID domain-containing protein</fullName>
    </recommendedName>
</protein>
<feature type="domain" description="CID" evidence="2">
    <location>
        <begin position="25"/>
        <end position="180"/>
    </location>
</feature>
<dbReference type="VEuPathDB" id="FungiDB:Z519_00960"/>
<dbReference type="GeneID" id="27693888"/>
<dbReference type="InterPro" id="IPR008942">
    <property type="entry name" value="ENTH_VHS"/>
</dbReference>
<evidence type="ECO:0000259" key="2">
    <source>
        <dbReference type="PROSITE" id="PS51391"/>
    </source>
</evidence>
<evidence type="ECO:0000256" key="1">
    <source>
        <dbReference type="SAM" id="MobiDB-lite"/>
    </source>
</evidence>
<dbReference type="OrthoDB" id="21470at2759"/>
<dbReference type="EMBL" id="KN846980">
    <property type="protein sequence ID" value="KIW99297.1"/>
    <property type="molecule type" value="Genomic_DNA"/>
</dbReference>
<dbReference type="Gene3D" id="1.25.40.90">
    <property type="match status" value="1"/>
</dbReference>
<gene>
    <name evidence="3" type="ORF">Z519_00960</name>
</gene>
<dbReference type="PANTHER" id="PTHR12323">
    <property type="entry name" value="SR-RELATED CTD ASSOCIATED FACTOR 6"/>
    <property type="match status" value="1"/>
</dbReference>
<feature type="compositionally biased region" description="Pro residues" evidence="1">
    <location>
        <begin position="421"/>
        <end position="466"/>
    </location>
</feature>
<feature type="compositionally biased region" description="Low complexity" evidence="1">
    <location>
        <begin position="378"/>
        <end position="393"/>
    </location>
</feature>
<feature type="compositionally biased region" description="Basic and acidic residues" evidence="1">
    <location>
        <begin position="321"/>
        <end position="339"/>
    </location>
</feature>
<dbReference type="AlphaFoldDB" id="A0A0D2GLN0"/>
<feature type="compositionally biased region" description="Polar residues" evidence="1">
    <location>
        <begin position="407"/>
        <end position="418"/>
    </location>
</feature>
<dbReference type="PANTHER" id="PTHR12323:SF0">
    <property type="entry name" value="CALCIUM HOMEOSTASIS ENDOPLASMIC RETICULUM PROTEIN"/>
    <property type="match status" value="1"/>
</dbReference>
<accession>A0A0D2GLN0</accession>
<dbReference type="RefSeq" id="XP_016625966.1">
    <property type="nucleotide sequence ID" value="XM_016758717.1"/>
</dbReference>
<evidence type="ECO:0000313" key="3">
    <source>
        <dbReference type="EMBL" id="KIW99297.1"/>
    </source>
</evidence>
<dbReference type="SUPFAM" id="SSF48464">
    <property type="entry name" value="ENTH/VHS domain"/>
    <property type="match status" value="1"/>
</dbReference>
<dbReference type="GO" id="GO:0006874">
    <property type="term" value="P:intracellular calcium ion homeostasis"/>
    <property type="evidence" value="ECO:0007669"/>
    <property type="project" value="TreeGrafter"/>
</dbReference>
<dbReference type="PROSITE" id="PS51391">
    <property type="entry name" value="CID"/>
    <property type="match status" value="1"/>
</dbReference>
<feature type="compositionally biased region" description="Pro residues" evidence="1">
    <location>
        <begin position="478"/>
        <end position="492"/>
    </location>
</feature>
<dbReference type="Proteomes" id="UP000053789">
    <property type="component" value="Unassembled WGS sequence"/>
</dbReference>
<sequence length="508" mass="56963">MAAHHISLAKASFGASLLRPDVTKVARDDLPNFHNAFEATLTQCSSRNIQTCKQWLLENVVVSAARTTALGKYLVAISRHLATQPEEAILTRASRRRLHILYLLNDLLHHAKYHEADFTLRNNLSQSLEPFLADLVQFGSSDAKTRVRRRLSDLIQLWKEEEYFGRHVTNQLHDVLAGTTTETKPTLEPDVQRKERDTELPYLIPPTHGDPSSPFYDLPAGTLMRHIIPNSSQPIRPDEVRALQFSAGPADESLVNALKDFLNDVKGIENTLPKLEESGLSPEIDEMGQISYHDEAGDLVGDTYYGWSRSFCDKMKKRARRGSDDSSRRTRSRSSDRSRSATPHKRRRRSNSTNGHSRSSRSYSRSPRRRASDRPGRRWSGSRGRSRSGSRPYSPEDHYPRHEQSSRFDPSTAHINSNIAPIPPPPPALGMSFPPLPLPPTGMPVPPPRPPQWVGPWPPPPPPPLPQGHTGYQNIPFTPHPPPPPTFAPPPDGWAHYPGAQNQYGNGR</sequence>
<feature type="region of interest" description="Disordered" evidence="1">
    <location>
        <begin position="316"/>
        <end position="508"/>
    </location>
</feature>
<name>A0A0D2GLN0_CLAB1</name>
<keyword evidence="4" id="KW-1185">Reference proteome</keyword>